<feature type="transmembrane region" description="Helical" evidence="1">
    <location>
        <begin position="37"/>
        <end position="59"/>
    </location>
</feature>
<organism evidence="2">
    <name type="scientific">Solanum chacoense</name>
    <name type="common">Chaco potato</name>
    <dbReference type="NCBI Taxonomy" id="4108"/>
    <lineage>
        <taxon>Eukaryota</taxon>
        <taxon>Viridiplantae</taxon>
        <taxon>Streptophyta</taxon>
        <taxon>Embryophyta</taxon>
        <taxon>Tracheophyta</taxon>
        <taxon>Spermatophyta</taxon>
        <taxon>Magnoliopsida</taxon>
        <taxon>eudicotyledons</taxon>
        <taxon>Gunneridae</taxon>
        <taxon>Pentapetalae</taxon>
        <taxon>asterids</taxon>
        <taxon>lamiids</taxon>
        <taxon>Solanales</taxon>
        <taxon>Solanaceae</taxon>
        <taxon>Solanoideae</taxon>
        <taxon>Solaneae</taxon>
        <taxon>Solanum</taxon>
    </lineage>
</organism>
<protein>
    <submittedName>
        <fullName evidence="2">Putative ovule protein</fullName>
    </submittedName>
</protein>
<keyword evidence="1" id="KW-0472">Membrane</keyword>
<keyword evidence="1" id="KW-0812">Transmembrane</keyword>
<reference evidence="2" key="1">
    <citation type="submission" date="2015-12" db="EMBL/GenBank/DDBJ databases">
        <title>Gene expression during late stages of embryo sac development: a critical building block for successful pollen-pistil interactions.</title>
        <authorList>
            <person name="Liu Y."/>
            <person name="Joly V."/>
            <person name="Sabar M."/>
            <person name="Matton D.P."/>
        </authorList>
    </citation>
    <scope>NUCLEOTIDE SEQUENCE</scope>
</reference>
<dbReference type="AlphaFoldDB" id="A0A0V0HLA1"/>
<name>A0A0V0HLA1_SOLCH</name>
<evidence type="ECO:0000256" key="1">
    <source>
        <dbReference type="SAM" id="Phobius"/>
    </source>
</evidence>
<sequence>MLFIYFFLSSLSFLMHHLLMCREIVAHLMLNNYELILELSDILGLFDGFVKCVGIIWVVQKKKQN</sequence>
<keyword evidence="1" id="KW-1133">Transmembrane helix</keyword>
<accession>A0A0V0HLA1</accession>
<evidence type="ECO:0000313" key="2">
    <source>
        <dbReference type="EMBL" id="JAP20278.1"/>
    </source>
</evidence>
<dbReference type="EMBL" id="GEDG01019040">
    <property type="protein sequence ID" value="JAP20278.1"/>
    <property type="molecule type" value="Transcribed_RNA"/>
</dbReference>
<proteinExistence type="predicted"/>